<dbReference type="HOGENOM" id="CLU_2413510_0_0_1"/>
<gene>
    <name evidence="2" type="ORF">M413DRAFT_367362</name>
</gene>
<feature type="compositionally biased region" description="Polar residues" evidence="1">
    <location>
        <begin position="46"/>
        <end position="56"/>
    </location>
</feature>
<evidence type="ECO:0000313" key="3">
    <source>
        <dbReference type="Proteomes" id="UP000053424"/>
    </source>
</evidence>
<dbReference type="EMBL" id="KN831773">
    <property type="protein sequence ID" value="KIM44954.1"/>
    <property type="molecule type" value="Genomic_DNA"/>
</dbReference>
<organism evidence="2 3">
    <name type="scientific">Hebeloma cylindrosporum</name>
    <dbReference type="NCBI Taxonomy" id="76867"/>
    <lineage>
        <taxon>Eukaryota</taxon>
        <taxon>Fungi</taxon>
        <taxon>Dikarya</taxon>
        <taxon>Basidiomycota</taxon>
        <taxon>Agaricomycotina</taxon>
        <taxon>Agaricomycetes</taxon>
        <taxon>Agaricomycetidae</taxon>
        <taxon>Agaricales</taxon>
        <taxon>Agaricineae</taxon>
        <taxon>Hymenogastraceae</taxon>
        <taxon>Hebeloma</taxon>
    </lineage>
</organism>
<reference evidence="3" key="2">
    <citation type="submission" date="2015-01" db="EMBL/GenBank/DDBJ databases">
        <title>Evolutionary Origins and Diversification of the Mycorrhizal Mutualists.</title>
        <authorList>
            <consortium name="DOE Joint Genome Institute"/>
            <consortium name="Mycorrhizal Genomics Consortium"/>
            <person name="Kohler A."/>
            <person name="Kuo A."/>
            <person name="Nagy L.G."/>
            <person name="Floudas D."/>
            <person name="Copeland A."/>
            <person name="Barry K.W."/>
            <person name="Cichocki N."/>
            <person name="Veneault-Fourrey C."/>
            <person name="LaButti K."/>
            <person name="Lindquist E.A."/>
            <person name="Lipzen A."/>
            <person name="Lundell T."/>
            <person name="Morin E."/>
            <person name="Murat C."/>
            <person name="Riley R."/>
            <person name="Ohm R."/>
            <person name="Sun H."/>
            <person name="Tunlid A."/>
            <person name="Henrissat B."/>
            <person name="Grigoriev I.V."/>
            <person name="Hibbett D.S."/>
            <person name="Martin F."/>
        </authorList>
    </citation>
    <scope>NUCLEOTIDE SEQUENCE [LARGE SCALE GENOMIC DNA]</scope>
    <source>
        <strain evidence="3">h7</strain>
    </source>
</reference>
<protein>
    <submittedName>
        <fullName evidence="2">Uncharacterized protein</fullName>
    </submittedName>
</protein>
<feature type="compositionally biased region" description="Polar residues" evidence="1">
    <location>
        <begin position="83"/>
        <end position="92"/>
    </location>
</feature>
<feature type="region of interest" description="Disordered" evidence="1">
    <location>
        <begin position="46"/>
        <end position="92"/>
    </location>
</feature>
<keyword evidence="3" id="KW-1185">Reference proteome</keyword>
<accession>A0A0C3CLG3</accession>
<evidence type="ECO:0000256" key="1">
    <source>
        <dbReference type="SAM" id="MobiDB-lite"/>
    </source>
</evidence>
<reference evidence="2 3" key="1">
    <citation type="submission" date="2014-04" db="EMBL/GenBank/DDBJ databases">
        <authorList>
            <consortium name="DOE Joint Genome Institute"/>
            <person name="Kuo A."/>
            <person name="Gay G."/>
            <person name="Dore J."/>
            <person name="Kohler A."/>
            <person name="Nagy L.G."/>
            <person name="Floudas D."/>
            <person name="Copeland A."/>
            <person name="Barry K.W."/>
            <person name="Cichocki N."/>
            <person name="Veneault-Fourrey C."/>
            <person name="LaButti K."/>
            <person name="Lindquist E.A."/>
            <person name="Lipzen A."/>
            <person name="Lundell T."/>
            <person name="Morin E."/>
            <person name="Murat C."/>
            <person name="Sun H."/>
            <person name="Tunlid A."/>
            <person name="Henrissat B."/>
            <person name="Grigoriev I.V."/>
            <person name="Hibbett D.S."/>
            <person name="Martin F."/>
            <person name="Nordberg H.P."/>
            <person name="Cantor M.N."/>
            <person name="Hua S.X."/>
        </authorList>
    </citation>
    <scope>NUCLEOTIDE SEQUENCE [LARGE SCALE GENOMIC DNA]</scope>
    <source>
        <strain evidence="3">h7</strain>
    </source>
</reference>
<feature type="region of interest" description="Disordered" evidence="1">
    <location>
        <begin position="1"/>
        <end position="32"/>
    </location>
</feature>
<dbReference type="Proteomes" id="UP000053424">
    <property type="component" value="Unassembled WGS sequence"/>
</dbReference>
<evidence type="ECO:0000313" key="2">
    <source>
        <dbReference type="EMBL" id="KIM44954.1"/>
    </source>
</evidence>
<name>A0A0C3CLG3_HEBCY</name>
<proteinExistence type="predicted"/>
<sequence length="92" mass="10293">MSVGKFQGDPEALSKMDTRSTGGGKQRSCVASAMSNAELMRLQVSNQRGRSAQNLQPFHERQTWPFQDDTQRKLEPGEPMSPNVINTRGSRR</sequence>
<dbReference type="AlphaFoldDB" id="A0A0C3CLG3"/>